<dbReference type="InterPro" id="IPR036412">
    <property type="entry name" value="HAD-like_sf"/>
</dbReference>
<dbReference type="SUPFAM" id="SSF56784">
    <property type="entry name" value="HAD-like"/>
    <property type="match status" value="1"/>
</dbReference>
<evidence type="ECO:0000313" key="1">
    <source>
        <dbReference type="EMBL" id="AIF26045.1"/>
    </source>
</evidence>
<dbReference type="InterPro" id="IPR050155">
    <property type="entry name" value="HAD-like_hydrolase_sf"/>
</dbReference>
<accession>A0A0B4N0B2</accession>
<dbReference type="SFLD" id="SFLDG01129">
    <property type="entry name" value="C1.5:_HAD__Beta-PGM__Phosphata"/>
    <property type="match status" value="1"/>
</dbReference>
<dbReference type="GO" id="GO:0006281">
    <property type="term" value="P:DNA repair"/>
    <property type="evidence" value="ECO:0007669"/>
    <property type="project" value="TreeGrafter"/>
</dbReference>
<dbReference type="PANTHER" id="PTHR43434:SF1">
    <property type="entry name" value="PHOSPHOGLYCOLATE PHOSPHATASE"/>
    <property type="match status" value="1"/>
</dbReference>
<dbReference type="Gene3D" id="1.10.150.240">
    <property type="entry name" value="Putative phosphatase, domain 2"/>
    <property type="match status" value="1"/>
</dbReference>
<dbReference type="InterPro" id="IPR023214">
    <property type="entry name" value="HAD_sf"/>
</dbReference>
<dbReference type="Gene3D" id="3.40.50.1000">
    <property type="entry name" value="HAD superfamily/HAD-like"/>
    <property type="match status" value="1"/>
</dbReference>
<dbReference type="Pfam" id="PF00702">
    <property type="entry name" value="Hydrolase"/>
    <property type="match status" value="1"/>
</dbReference>
<sequence>MQNWNFDFDAAIFDMDGTLLDTMPYWRYTSLEYLLAHQWPVAEDVLTRMYSTSSRRLLMEYAARLGRAIDRGEMIAELEGYMNRHYLYDAHCKTPDVPAFLERLKSRGIRMCVATGSPRQFARNGLERLGLLDYFEFVTDNYEGETTKDRPGYFRAVAKRLGVRPERCWVFEDALYAMRSAKADGCRVCAIEEGTQAADREAILELADVYIRAYSELL</sequence>
<organism evidence="1">
    <name type="scientific">uncultured bacterium Ad_125_D08</name>
    <dbReference type="NCBI Taxonomy" id="1489285"/>
    <lineage>
        <taxon>Bacteria</taxon>
        <taxon>environmental samples</taxon>
    </lineage>
</organism>
<proteinExistence type="predicted"/>
<keyword evidence="1" id="KW-0378">Hydrolase</keyword>
<dbReference type="EMBL" id="KJ631389">
    <property type="protein sequence ID" value="AIF26045.1"/>
    <property type="molecule type" value="Genomic_DNA"/>
</dbReference>
<dbReference type="InterPro" id="IPR006439">
    <property type="entry name" value="HAD-SF_hydro_IA"/>
</dbReference>
<dbReference type="InterPro" id="IPR023198">
    <property type="entry name" value="PGP-like_dom2"/>
</dbReference>
<reference evidence="1" key="1">
    <citation type="submission" date="2014-03" db="EMBL/GenBank/DDBJ databases">
        <title>A sequence of cellulolytic fosmid clone of goat rumen metagenome.</title>
        <authorList>
            <person name="Lee K.-T."/>
            <person name="Kim J.-Y."/>
            <person name="Kim Y.-J."/>
            <person name="Ahn J.-H."/>
            <person name="Park M.-N."/>
            <person name="Kim J.-H."/>
            <person name="Kim T.-H."/>
        </authorList>
    </citation>
    <scope>NUCLEOTIDE SEQUENCE</scope>
</reference>
<name>A0A0B4N0B2_9BACT</name>
<dbReference type="CDD" id="cd07505">
    <property type="entry name" value="HAD_BPGM-like"/>
    <property type="match status" value="1"/>
</dbReference>
<dbReference type="GO" id="GO:0008967">
    <property type="term" value="F:phosphoglycolate phosphatase activity"/>
    <property type="evidence" value="ECO:0007669"/>
    <property type="project" value="TreeGrafter"/>
</dbReference>
<dbReference type="PANTHER" id="PTHR43434">
    <property type="entry name" value="PHOSPHOGLYCOLATE PHOSPHATASE"/>
    <property type="match status" value="1"/>
</dbReference>
<dbReference type="SFLD" id="SFLDS00003">
    <property type="entry name" value="Haloacid_Dehalogenase"/>
    <property type="match status" value="1"/>
</dbReference>
<dbReference type="AlphaFoldDB" id="A0A0B4N0B2"/>
<protein>
    <submittedName>
        <fullName evidence="1">Putative hAD hydrolase family IA variant 3</fullName>
    </submittedName>
</protein>
<dbReference type="NCBIfam" id="TIGR01509">
    <property type="entry name" value="HAD-SF-IA-v3"/>
    <property type="match status" value="1"/>
</dbReference>